<feature type="domain" description="LTD" evidence="2">
    <location>
        <begin position="499"/>
        <end position="626"/>
    </location>
</feature>
<protein>
    <submittedName>
        <fullName evidence="3">Lamin tail domain-containing protein</fullName>
    </submittedName>
</protein>
<evidence type="ECO:0000313" key="4">
    <source>
        <dbReference type="Proteomes" id="UP000298517"/>
    </source>
</evidence>
<dbReference type="Gene3D" id="2.60.40.1260">
    <property type="entry name" value="Lamin Tail domain"/>
    <property type="match status" value="1"/>
</dbReference>
<dbReference type="AlphaFoldDB" id="A0A4Y8ASJ0"/>
<dbReference type="Proteomes" id="UP000298517">
    <property type="component" value="Unassembled WGS sequence"/>
</dbReference>
<evidence type="ECO:0000256" key="1">
    <source>
        <dbReference type="SAM" id="SignalP"/>
    </source>
</evidence>
<dbReference type="Pfam" id="PF18942">
    <property type="entry name" value="DUF5689"/>
    <property type="match status" value="2"/>
</dbReference>
<keyword evidence="4" id="KW-1185">Reference proteome</keyword>
<dbReference type="InterPro" id="IPR043744">
    <property type="entry name" value="DUF5689"/>
</dbReference>
<feature type="signal peptide" evidence="1">
    <location>
        <begin position="1"/>
        <end position="21"/>
    </location>
</feature>
<accession>A0A4Y8ASJ0</accession>
<feature type="chain" id="PRO_5021314609" evidence="1">
    <location>
        <begin position="22"/>
        <end position="688"/>
    </location>
</feature>
<dbReference type="RefSeq" id="WP_134248188.1">
    <property type="nucleotide sequence ID" value="NZ_SNQI01000003.1"/>
</dbReference>
<evidence type="ECO:0000313" key="3">
    <source>
        <dbReference type="EMBL" id="TEW73789.1"/>
    </source>
</evidence>
<organism evidence="3 4">
    <name type="scientific">Gramella jeungdoensis</name>
    <dbReference type="NCBI Taxonomy" id="708091"/>
    <lineage>
        <taxon>Bacteria</taxon>
        <taxon>Pseudomonadati</taxon>
        <taxon>Bacteroidota</taxon>
        <taxon>Flavobacteriia</taxon>
        <taxon>Flavobacteriales</taxon>
        <taxon>Flavobacteriaceae</taxon>
        <taxon>Christiangramia</taxon>
    </lineage>
</organism>
<sequence length="688" mass="75767">MKILKKLKFSAFMLLVTSLYLGCVKDDGFSTPKVDCVEIDITSTNTIAQIKDMYTFGGATKIETDVIIEGYVVSNDKSGNIYKSLSIQDKPENPTAAIKIAIDQSDIYTTYNVGRKVYVKLKGLAVGYSFGSIQIGKAAATELGRIPALEVKNHIIRSCEVVEITPKVVTINELNENMLEMLIQIDNVQFKTSELGNAYGNIKNSTTENRILESFNSNCNLTGEVLLRNSGYSDFKNQLLPEGKGSVIAIFSNYYEDFQLYIRGVEDVKFTEARCDYSQVVTPNSSILEITEMYNNSLVEFGVENNYVVEGYVVSSDESGNFKNRLIIQDAIENPAAGIQLLIDKDLIFEEYNRGDKVFVILNKLYMNKMDEVLTIGYPKGSGIAKIETSKVGSFIFNSGENFTITPTKISIAEVKNSEFKNTLVTVTDVQLTSSELGKAFAFFTGDNDGIRTLESCNEPIKLGVFTSGEATFANEKFPEGSGNITGVLSSNLEIRQLEDVVFADAYKECPIIIPKIMITEVADPKNSVSSRFVELYNAGETEIDLSGWRLNKYVNGATTASSSSVVFSGIIIPVGGFIIVANTGFVDMFSITPNIESTYISGNGDDVYELVDNSGNRIDIFGVIGEDGNGTNWEYLDGQAIRNLDINEPNKIFTISEWKCYSDANNNLITNPNTPKNAPNGFSPNLR</sequence>
<keyword evidence="1" id="KW-0732">Signal</keyword>
<dbReference type="OrthoDB" id="1492759at2"/>
<evidence type="ECO:0000259" key="2">
    <source>
        <dbReference type="PROSITE" id="PS51841"/>
    </source>
</evidence>
<dbReference type="PROSITE" id="PS51841">
    <property type="entry name" value="LTD"/>
    <property type="match status" value="1"/>
</dbReference>
<proteinExistence type="predicted"/>
<dbReference type="InterPro" id="IPR001322">
    <property type="entry name" value="Lamin_tail_dom"/>
</dbReference>
<dbReference type="SUPFAM" id="SSF74853">
    <property type="entry name" value="Lamin A/C globular tail domain"/>
    <property type="match status" value="1"/>
</dbReference>
<dbReference type="InterPro" id="IPR036415">
    <property type="entry name" value="Lamin_tail_dom_sf"/>
</dbReference>
<name>A0A4Y8ASJ0_9FLAO</name>
<reference evidence="3 4" key="1">
    <citation type="journal article" date="2011" name="J. Microbiol.">
        <title>Gramella jeungdoensis sp. nov., isolated from a solar saltern in Korea.</title>
        <authorList>
            <person name="Joung Y."/>
            <person name="Kim H."/>
            <person name="Jang T."/>
            <person name="Ahn T.S."/>
            <person name="Joh K."/>
        </authorList>
    </citation>
    <scope>NUCLEOTIDE SEQUENCE [LARGE SCALE GENOMIC DNA]</scope>
    <source>
        <strain evidence="3 4">KCTC 23123</strain>
    </source>
</reference>
<dbReference type="Pfam" id="PF00932">
    <property type="entry name" value="LTD"/>
    <property type="match status" value="1"/>
</dbReference>
<dbReference type="EMBL" id="SNQI01000003">
    <property type="protein sequence ID" value="TEW73789.1"/>
    <property type="molecule type" value="Genomic_DNA"/>
</dbReference>
<gene>
    <name evidence="3" type="ORF">E2488_09920</name>
</gene>
<comment type="caution">
    <text evidence="3">The sequence shown here is derived from an EMBL/GenBank/DDBJ whole genome shotgun (WGS) entry which is preliminary data.</text>
</comment>